<protein>
    <recommendedName>
        <fullName evidence="4">Tubulin--tyrosine ligase-like protein 5</fullName>
    </recommendedName>
</protein>
<comment type="caution">
    <text evidence="6">The sequence shown here is derived from an EMBL/GenBank/DDBJ whole genome shotgun (WGS) entry which is preliminary data.</text>
</comment>
<evidence type="ECO:0000313" key="7">
    <source>
        <dbReference type="Proteomes" id="UP000688137"/>
    </source>
</evidence>
<dbReference type="GO" id="GO:0000226">
    <property type="term" value="P:microtubule cytoskeleton organization"/>
    <property type="evidence" value="ECO:0007669"/>
    <property type="project" value="TreeGrafter"/>
</dbReference>
<sequence>MQKRVQIESRKVQTVYLPLAASSLKIHSKITSQSQSQTLTQSQHNTIKVNQKQIKVHNRSLKTRNNIQKEMLSQTDSCTNKVLTERNLEIDSSLIEPQTTTSIKQFQLVWQSPYRPHIYTIYFPYPQLLQQTRSQQFLVEQIKKPLYYKLQGQVPFKCVLSAFEAAGFEKSDEDNWLIYWGLASKETLDEMKQYQKTNHFPGCWSIGRKDNLWIHLSKVKRRFPNEYSFIPNTYLLKNDFDRFEKIREFAPKNTFWIKKPVASAKGNGIKLIDKNTKLTADKRYLVMDYISNPHLLNNFKYDLRVYVLITSIDPLRVYMYKDGLVRFATQEYSLKSEDIKKRFIHLTNFSVNKQSPNFIVNNQEMEQQVKASKWSHKEYKQQLMAQGINHKLLFKSIKDVVLKTCIAAETLLLKNRITMEHKNNYFELFGFDILIDEQLKPWLLEVNVCPSLNSSSQLDTQIKTKLISDMFHLIGIQYHTKKAFRIQIKKKQYERNINVIQTINTTNFRQKVNQEDLDVMIQSLEEQLRLGQFKCLYPNKKNIFEYEKYFEYPRFHNKLIQKYFEDGSNWII</sequence>
<reference evidence="6" key="1">
    <citation type="submission" date="2021-01" db="EMBL/GenBank/DDBJ databases">
        <authorList>
            <consortium name="Genoscope - CEA"/>
            <person name="William W."/>
        </authorList>
    </citation>
    <scope>NUCLEOTIDE SEQUENCE</scope>
</reference>
<evidence type="ECO:0000256" key="2">
    <source>
        <dbReference type="ARBA" id="ARBA00022741"/>
    </source>
</evidence>
<proteinExistence type="predicted"/>
<accession>A0A8S1MPG9</accession>
<dbReference type="GO" id="GO:0015631">
    <property type="term" value="F:tubulin binding"/>
    <property type="evidence" value="ECO:0007669"/>
    <property type="project" value="TreeGrafter"/>
</dbReference>
<keyword evidence="7" id="KW-1185">Reference proteome</keyword>
<dbReference type="Proteomes" id="UP000688137">
    <property type="component" value="Unassembled WGS sequence"/>
</dbReference>
<keyword evidence="3" id="KW-0067">ATP-binding</keyword>
<dbReference type="GO" id="GO:0005524">
    <property type="term" value="F:ATP binding"/>
    <property type="evidence" value="ECO:0007669"/>
    <property type="project" value="UniProtKB-KW"/>
</dbReference>
<dbReference type="PROSITE" id="PS51221">
    <property type="entry name" value="TTL"/>
    <property type="match status" value="1"/>
</dbReference>
<dbReference type="PANTHER" id="PTHR12241">
    <property type="entry name" value="TUBULIN POLYGLUTAMYLASE"/>
    <property type="match status" value="1"/>
</dbReference>
<dbReference type="GO" id="GO:0070740">
    <property type="term" value="F:tubulin-glutamic acid ligase activity"/>
    <property type="evidence" value="ECO:0007669"/>
    <property type="project" value="TreeGrafter"/>
</dbReference>
<evidence type="ECO:0000256" key="3">
    <source>
        <dbReference type="ARBA" id="ARBA00022840"/>
    </source>
</evidence>
<evidence type="ECO:0000256" key="5">
    <source>
        <dbReference type="ARBA" id="ARBA00049274"/>
    </source>
</evidence>
<dbReference type="OMA" id="QGINHKL"/>
<name>A0A8S1MPG9_PARPR</name>
<dbReference type="Pfam" id="PF03133">
    <property type="entry name" value="TTL"/>
    <property type="match status" value="1"/>
</dbReference>
<keyword evidence="1" id="KW-0436">Ligase</keyword>
<evidence type="ECO:0000256" key="1">
    <source>
        <dbReference type="ARBA" id="ARBA00022598"/>
    </source>
</evidence>
<dbReference type="EMBL" id="CAJJDM010000064">
    <property type="protein sequence ID" value="CAD8080321.1"/>
    <property type="molecule type" value="Genomic_DNA"/>
</dbReference>
<dbReference type="PANTHER" id="PTHR12241:SF145">
    <property type="entry name" value="TUBULIN POLYGLUTAMYLASE TTLL5"/>
    <property type="match status" value="1"/>
</dbReference>
<gene>
    <name evidence="6" type="ORF">PPRIM_AZ9-3.1.T0630203</name>
</gene>
<dbReference type="GO" id="GO:0036064">
    <property type="term" value="C:ciliary basal body"/>
    <property type="evidence" value="ECO:0007669"/>
    <property type="project" value="TreeGrafter"/>
</dbReference>
<dbReference type="InterPro" id="IPR004344">
    <property type="entry name" value="TTL/TTLL_fam"/>
</dbReference>
<keyword evidence="2" id="KW-0547">Nucleotide-binding</keyword>
<dbReference type="AlphaFoldDB" id="A0A8S1MPG9"/>
<evidence type="ECO:0000256" key="4">
    <source>
        <dbReference type="ARBA" id="ARBA00041448"/>
    </source>
</evidence>
<evidence type="ECO:0000313" key="6">
    <source>
        <dbReference type="EMBL" id="CAD8080321.1"/>
    </source>
</evidence>
<comment type="catalytic activity">
    <reaction evidence="5">
        <text>L-glutamyl-[protein] + L-glutamate + ATP = gamma-L-glutamyl-L-glutamyl-[protein] + ADP + phosphate + H(+)</text>
        <dbReference type="Rhea" id="RHEA:60144"/>
        <dbReference type="Rhea" id="RHEA-COMP:10208"/>
        <dbReference type="Rhea" id="RHEA-COMP:15517"/>
        <dbReference type="ChEBI" id="CHEBI:15378"/>
        <dbReference type="ChEBI" id="CHEBI:29973"/>
        <dbReference type="ChEBI" id="CHEBI:29985"/>
        <dbReference type="ChEBI" id="CHEBI:30616"/>
        <dbReference type="ChEBI" id="CHEBI:43474"/>
        <dbReference type="ChEBI" id="CHEBI:143622"/>
        <dbReference type="ChEBI" id="CHEBI:456216"/>
    </reaction>
    <physiologicalReaction direction="left-to-right" evidence="5">
        <dbReference type="Rhea" id="RHEA:60145"/>
    </physiologicalReaction>
</comment>
<organism evidence="6 7">
    <name type="scientific">Paramecium primaurelia</name>
    <dbReference type="NCBI Taxonomy" id="5886"/>
    <lineage>
        <taxon>Eukaryota</taxon>
        <taxon>Sar</taxon>
        <taxon>Alveolata</taxon>
        <taxon>Ciliophora</taxon>
        <taxon>Intramacronucleata</taxon>
        <taxon>Oligohymenophorea</taxon>
        <taxon>Peniculida</taxon>
        <taxon>Parameciidae</taxon>
        <taxon>Paramecium</taxon>
    </lineage>
</organism>